<comment type="subcellular location">
    <subcellularLocation>
        <location evidence="1 6">Cell membrane</location>
        <topology evidence="1 6">Multi-pass membrane protein</topology>
    </subcellularLocation>
</comment>
<evidence type="ECO:0000256" key="1">
    <source>
        <dbReference type="ARBA" id="ARBA00004651"/>
    </source>
</evidence>
<feature type="domain" description="VTT" evidence="7">
    <location>
        <begin position="81"/>
        <end position="199"/>
    </location>
</feature>
<keyword evidence="5 6" id="KW-0472">Membrane</keyword>
<keyword evidence="4 6" id="KW-1133">Transmembrane helix</keyword>
<accession>A0A4S4AVR5</accession>
<organism evidence="8 9">
    <name type="scientific">Pseudothauera rhizosphaerae</name>
    <dbReference type="NCBI Taxonomy" id="2565932"/>
    <lineage>
        <taxon>Bacteria</taxon>
        <taxon>Pseudomonadati</taxon>
        <taxon>Pseudomonadota</taxon>
        <taxon>Betaproteobacteria</taxon>
        <taxon>Rhodocyclales</taxon>
        <taxon>Zoogloeaceae</taxon>
        <taxon>Pseudothauera</taxon>
    </lineage>
</organism>
<evidence type="ECO:0000256" key="4">
    <source>
        <dbReference type="ARBA" id="ARBA00022989"/>
    </source>
</evidence>
<name>A0A4S4AVR5_9RHOO</name>
<evidence type="ECO:0000256" key="2">
    <source>
        <dbReference type="ARBA" id="ARBA00022475"/>
    </source>
</evidence>
<evidence type="ECO:0000256" key="3">
    <source>
        <dbReference type="ARBA" id="ARBA00022692"/>
    </source>
</evidence>
<dbReference type="PANTHER" id="PTHR12677:SF59">
    <property type="entry name" value="GOLGI APPARATUS MEMBRANE PROTEIN TVP38-RELATED"/>
    <property type="match status" value="1"/>
</dbReference>
<feature type="transmembrane region" description="Helical" evidence="6">
    <location>
        <begin position="9"/>
        <end position="27"/>
    </location>
</feature>
<feature type="transmembrane region" description="Helical" evidence="6">
    <location>
        <begin position="209"/>
        <end position="230"/>
    </location>
</feature>
<gene>
    <name evidence="8" type="ORF">E6O51_06720</name>
</gene>
<keyword evidence="9" id="KW-1185">Reference proteome</keyword>
<evidence type="ECO:0000256" key="5">
    <source>
        <dbReference type="ARBA" id="ARBA00023136"/>
    </source>
</evidence>
<keyword evidence="3 6" id="KW-0812">Transmembrane</keyword>
<proteinExistence type="inferred from homology"/>
<dbReference type="EMBL" id="SSOD01000004">
    <property type="protein sequence ID" value="THF62646.1"/>
    <property type="molecule type" value="Genomic_DNA"/>
</dbReference>
<dbReference type="InterPro" id="IPR015414">
    <property type="entry name" value="TMEM64"/>
</dbReference>
<keyword evidence="2 6" id="KW-1003">Cell membrane</keyword>
<sequence length="251" mass="27211">MKINVSRKSTYITLGAIVLAVAAYFSISQVREAVQVVIGILSVREPQEAIQAFRDYLLGFGYWAPAVSSLLMVFQSVIAPLPAFVVTFTNGLLFGWVWGTVLSWSSAMLGAALCFWIARALGRPVVERLVGGTRALEVSDVFFARYGNRAILISRLLPFVSFDIISYGAGLTPVSFWKFLVATGIGQLPATVIYSYLGQNLTGSVQVLFWVFSITAAIFVLGWTIGPVVVRRIRNGRNCACVPAGEETGAA</sequence>
<feature type="transmembrane region" description="Helical" evidence="6">
    <location>
        <begin position="176"/>
        <end position="197"/>
    </location>
</feature>
<dbReference type="PANTHER" id="PTHR12677">
    <property type="entry name" value="GOLGI APPARATUS MEMBRANE PROTEIN TVP38-RELATED"/>
    <property type="match status" value="1"/>
</dbReference>
<dbReference type="GO" id="GO:0005886">
    <property type="term" value="C:plasma membrane"/>
    <property type="evidence" value="ECO:0007669"/>
    <property type="project" value="UniProtKB-SubCell"/>
</dbReference>
<dbReference type="InterPro" id="IPR032816">
    <property type="entry name" value="VTT_dom"/>
</dbReference>
<comment type="caution">
    <text evidence="8">The sequence shown here is derived from an EMBL/GenBank/DDBJ whole genome shotgun (WGS) entry which is preliminary data.</text>
</comment>
<protein>
    <recommendedName>
        <fullName evidence="6">TVP38/TMEM64 family membrane protein</fullName>
    </recommendedName>
</protein>
<evidence type="ECO:0000313" key="9">
    <source>
        <dbReference type="Proteomes" id="UP000307956"/>
    </source>
</evidence>
<evidence type="ECO:0000256" key="6">
    <source>
        <dbReference type="RuleBase" id="RU366058"/>
    </source>
</evidence>
<dbReference type="RefSeq" id="WP_136384199.1">
    <property type="nucleotide sequence ID" value="NZ_SSOD01000004.1"/>
</dbReference>
<feature type="transmembrane region" description="Helical" evidence="6">
    <location>
        <begin position="93"/>
        <end position="118"/>
    </location>
</feature>
<comment type="similarity">
    <text evidence="6">Belongs to the TVP38/TMEM64 family.</text>
</comment>
<dbReference type="Pfam" id="PF09335">
    <property type="entry name" value="VTT_dom"/>
    <property type="match status" value="1"/>
</dbReference>
<dbReference type="AlphaFoldDB" id="A0A4S4AVR5"/>
<feature type="transmembrane region" description="Helical" evidence="6">
    <location>
        <begin position="62"/>
        <end position="86"/>
    </location>
</feature>
<evidence type="ECO:0000259" key="7">
    <source>
        <dbReference type="Pfam" id="PF09335"/>
    </source>
</evidence>
<dbReference type="Proteomes" id="UP000307956">
    <property type="component" value="Unassembled WGS sequence"/>
</dbReference>
<evidence type="ECO:0000313" key="8">
    <source>
        <dbReference type="EMBL" id="THF62646.1"/>
    </source>
</evidence>
<dbReference type="OrthoDB" id="9779114at2"/>
<reference evidence="8 9" key="1">
    <citation type="submission" date="2019-04" db="EMBL/GenBank/DDBJ databases">
        <title>Azoarcus rhizosphaerae sp. nov. isolated from rhizosphere of Ficus religiosa.</title>
        <authorList>
            <person name="Lin S.-Y."/>
            <person name="Hameed A."/>
            <person name="Hsu Y.-H."/>
            <person name="Young C.-C."/>
        </authorList>
    </citation>
    <scope>NUCLEOTIDE SEQUENCE [LARGE SCALE GENOMIC DNA]</scope>
    <source>
        <strain evidence="8 9">CC-YHH848</strain>
    </source>
</reference>